<name>A0A2P8FCJ5_9RHOB</name>
<evidence type="ECO:0000313" key="2">
    <source>
        <dbReference type="Proteomes" id="UP000240418"/>
    </source>
</evidence>
<keyword evidence="2" id="KW-1185">Reference proteome</keyword>
<reference evidence="1 2" key="1">
    <citation type="submission" date="2018-03" db="EMBL/GenBank/DDBJ databases">
        <title>Genomic Encyclopedia of Archaeal and Bacterial Type Strains, Phase II (KMG-II): from individual species to whole genera.</title>
        <authorList>
            <person name="Goeker M."/>
        </authorList>
    </citation>
    <scope>NUCLEOTIDE SEQUENCE [LARGE SCALE GENOMIC DNA]</scope>
    <source>
        <strain evidence="1 2">DSM 100673</strain>
    </source>
</reference>
<dbReference type="EMBL" id="PYGJ01000006">
    <property type="protein sequence ID" value="PSL19436.1"/>
    <property type="molecule type" value="Genomic_DNA"/>
</dbReference>
<organism evidence="1 2">
    <name type="scientific">Shimia abyssi</name>
    <dbReference type="NCBI Taxonomy" id="1662395"/>
    <lineage>
        <taxon>Bacteria</taxon>
        <taxon>Pseudomonadati</taxon>
        <taxon>Pseudomonadota</taxon>
        <taxon>Alphaproteobacteria</taxon>
        <taxon>Rhodobacterales</taxon>
        <taxon>Roseobacteraceae</taxon>
    </lineage>
</organism>
<accession>A0A2P8FCJ5</accession>
<evidence type="ECO:0000313" key="1">
    <source>
        <dbReference type="EMBL" id="PSL19436.1"/>
    </source>
</evidence>
<gene>
    <name evidence="1" type="ORF">CLV88_106149</name>
</gene>
<sequence>MEMRFKQALSAKSAKSQGFLKVVLKQRLLSRAMLSQTKNEEPTK</sequence>
<dbReference type="AlphaFoldDB" id="A0A2P8FCJ5"/>
<comment type="caution">
    <text evidence="1">The sequence shown here is derived from an EMBL/GenBank/DDBJ whole genome shotgun (WGS) entry which is preliminary data.</text>
</comment>
<proteinExistence type="predicted"/>
<dbReference type="Proteomes" id="UP000240418">
    <property type="component" value="Unassembled WGS sequence"/>
</dbReference>
<protein>
    <submittedName>
        <fullName evidence="1">Uncharacterized protein</fullName>
    </submittedName>
</protein>